<dbReference type="Gene3D" id="3.30.530.20">
    <property type="match status" value="1"/>
</dbReference>
<evidence type="ECO:0000313" key="2">
    <source>
        <dbReference type="Proteomes" id="UP000321222"/>
    </source>
</evidence>
<dbReference type="KEGG" id="fak:FUA48_16575"/>
<dbReference type="InterPro" id="IPR023393">
    <property type="entry name" value="START-like_dom_sf"/>
</dbReference>
<name>A0A5B9FVR9_9FLAO</name>
<keyword evidence="2" id="KW-1185">Reference proteome</keyword>
<dbReference type="Proteomes" id="UP000321222">
    <property type="component" value="Chromosome"/>
</dbReference>
<organism evidence="1 2">
    <name type="scientific">Flavobacterium alkalisoli</name>
    <dbReference type="NCBI Taxonomy" id="2602769"/>
    <lineage>
        <taxon>Bacteria</taxon>
        <taxon>Pseudomonadati</taxon>
        <taxon>Bacteroidota</taxon>
        <taxon>Flavobacteriia</taxon>
        <taxon>Flavobacteriales</taxon>
        <taxon>Flavobacteriaceae</taxon>
        <taxon>Flavobacterium</taxon>
    </lineage>
</organism>
<dbReference type="OrthoDB" id="411301at2"/>
<dbReference type="AlphaFoldDB" id="A0A5B9FVR9"/>
<dbReference type="EMBL" id="CP042831">
    <property type="protein sequence ID" value="QEE51130.1"/>
    <property type="molecule type" value="Genomic_DNA"/>
</dbReference>
<evidence type="ECO:0000313" key="1">
    <source>
        <dbReference type="EMBL" id="QEE51130.1"/>
    </source>
</evidence>
<proteinExistence type="predicted"/>
<reference evidence="1 2" key="1">
    <citation type="submission" date="2019-08" db="EMBL/GenBank/DDBJ databases">
        <title>Flavobacterium alkalisoli sp. nov., isolated from rhizosphere soil of Suaeda salsa.</title>
        <authorList>
            <person name="Sun J.-Q."/>
            <person name="Xu L."/>
        </authorList>
    </citation>
    <scope>NUCLEOTIDE SEQUENCE [LARGE SCALE GENOMIC DNA]</scope>
    <source>
        <strain evidence="1 2">XS-5</strain>
    </source>
</reference>
<dbReference type="RefSeq" id="WP_147584564.1">
    <property type="nucleotide sequence ID" value="NZ_CP042831.1"/>
</dbReference>
<dbReference type="SUPFAM" id="SSF55961">
    <property type="entry name" value="Bet v1-like"/>
    <property type="match status" value="1"/>
</dbReference>
<accession>A0A5B9FVR9</accession>
<dbReference type="CDD" id="cd07812">
    <property type="entry name" value="SRPBCC"/>
    <property type="match status" value="1"/>
</dbReference>
<gene>
    <name evidence="1" type="ORF">FUA48_16575</name>
</gene>
<sequence length="157" mass="18166">MKYTVEIEIELPVSKVIELFDNPDNMKHWMDGLASFELLNGVPGQPGAKSRLIFRMGNRNIEMLETITVKKLPEEYTGTYEANGVYNVVKNRFISLPGDRTKYVSENYFEFKGFMKIIAFIMPGSFKKQSLKYLYDFKRFAENDIKHISTIQLNGTS</sequence>
<protein>
    <submittedName>
        <fullName evidence="1">SRPBCC family protein</fullName>
    </submittedName>
</protein>